<organism evidence="2 3">
    <name type="scientific">Pisum sativum</name>
    <name type="common">Garden pea</name>
    <name type="synonym">Lathyrus oleraceus</name>
    <dbReference type="NCBI Taxonomy" id="3888"/>
    <lineage>
        <taxon>Eukaryota</taxon>
        <taxon>Viridiplantae</taxon>
        <taxon>Streptophyta</taxon>
        <taxon>Embryophyta</taxon>
        <taxon>Tracheophyta</taxon>
        <taxon>Spermatophyta</taxon>
        <taxon>Magnoliopsida</taxon>
        <taxon>eudicotyledons</taxon>
        <taxon>Gunneridae</taxon>
        <taxon>Pentapetalae</taxon>
        <taxon>rosids</taxon>
        <taxon>fabids</taxon>
        <taxon>Fabales</taxon>
        <taxon>Fabaceae</taxon>
        <taxon>Papilionoideae</taxon>
        <taxon>50 kb inversion clade</taxon>
        <taxon>NPAAA clade</taxon>
        <taxon>Hologalegina</taxon>
        <taxon>IRL clade</taxon>
        <taxon>Fabeae</taxon>
        <taxon>Lathyrus</taxon>
    </lineage>
</organism>
<dbReference type="Gramene" id="Psat04G0464300-T1">
    <property type="protein sequence ID" value="KAI5420881.1"/>
    <property type="gene ID" value="KIW84_044643"/>
</dbReference>
<evidence type="ECO:0000313" key="3">
    <source>
        <dbReference type="Proteomes" id="UP001058974"/>
    </source>
</evidence>
<gene>
    <name evidence="2" type="ORF">KIW84_044643</name>
</gene>
<proteinExistence type="predicted"/>
<feature type="region of interest" description="Disordered" evidence="1">
    <location>
        <begin position="128"/>
        <end position="166"/>
    </location>
</feature>
<keyword evidence="3" id="KW-1185">Reference proteome</keyword>
<comment type="caution">
    <text evidence="2">The sequence shown here is derived from an EMBL/GenBank/DDBJ whole genome shotgun (WGS) entry which is preliminary data.</text>
</comment>
<sequence length="166" mass="18322">MLLLRDHLGCLSSHKELQLWTHMCWAALSNLMARTTNKNNIMDASVIAHCSTITESEIKGEDTDLASKCALDDLQELSARNPSNHCHIASVSELNAPESHGTEESTVTVEYLGAGPFEGSEPTVTLLRKSFPDRKDIRIRPVSKRTEKTPKSRPKSVGTMSKSYLA</sequence>
<evidence type="ECO:0000256" key="1">
    <source>
        <dbReference type="SAM" id="MobiDB-lite"/>
    </source>
</evidence>
<name>A0A9D4XGR7_PEA</name>
<dbReference type="Proteomes" id="UP001058974">
    <property type="component" value="Chromosome 4"/>
</dbReference>
<evidence type="ECO:0000313" key="2">
    <source>
        <dbReference type="EMBL" id="KAI5420881.1"/>
    </source>
</evidence>
<dbReference type="AlphaFoldDB" id="A0A9D4XGR7"/>
<accession>A0A9D4XGR7</accession>
<protein>
    <submittedName>
        <fullName evidence="2">Uncharacterized protein</fullName>
    </submittedName>
</protein>
<feature type="compositionally biased region" description="Basic and acidic residues" evidence="1">
    <location>
        <begin position="130"/>
        <end position="150"/>
    </location>
</feature>
<reference evidence="2 3" key="1">
    <citation type="journal article" date="2022" name="Nat. Genet.">
        <title>Improved pea reference genome and pan-genome highlight genomic features and evolutionary characteristics.</title>
        <authorList>
            <person name="Yang T."/>
            <person name="Liu R."/>
            <person name="Luo Y."/>
            <person name="Hu S."/>
            <person name="Wang D."/>
            <person name="Wang C."/>
            <person name="Pandey M.K."/>
            <person name="Ge S."/>
            <person name="Xu Q."/>
            <person name="Li N."/>
            <person name="Li G."/>
            <person name="Huang Y."/>
            <person name="Saxena R.K."/>
            <person name="Ji Y."/>
            <person name="Li M."/>
            <person name="Yan X."/>
            <person name="He Y."/>
            <person name="Liu Y."/>
            <person name="Wang X."/>
            <person name="Xiang C."/>
            <person name="Varshney R.K."/>
            <person name="Ding H."/>
            <person name="Gao S."/>
            <person name="Zong X."/>
        </authorList>
    </citation>
    <scope>NUCLEOTIDE SEQUENCE [LARGE SCALE GENOMIC DNA]</scope>
    <source>
        <strain evidence="2 3">cv. Zhongwan 6</strain>
    </source>
</reference>
<dbReference type="EMBL" id="JAMSHJ010000004">
    <property type="protein sequence ID" value="KAI5420881.1"/>
    <property type="molecule type" value="Genomic_DNA"/>
</dbReference>